<evidence type="ECO:0008006" key="4">
    <source>
        <dbReference type="Google" id="ProtNLM"/>
    </source>
</evidence>
<sequence>MEALDYKLNNKSRITDLSSKEKVEGKMSVYFGGVQASSRSASDCRQRSHPQRSEESVCSYIPYGGKGRSRPEINSLREKVP</sequence>
<dbReference type="Proteomes" id="UP000266723">
    <property type="component" value="Unassembled WGS sequence"/>
</dbReference>
<proteinExistence type="predicted"/>
<feature type="region of interest" description="Disordered" evidence="1">
    <location>
        <begin position="38"/>
        <end position="81"/>
    </location>
</feature>
<accession>A0ABQ7C2C0</accession>
<organism evidence="2 3">
    <name type="scientific">Brassica cretica</name>
    <name type="common">Mustard</name>
    <dbReference type="NCBI Taxonomy" id="69181"/>
    <lineage>
        <taxon>Eukaryota</taxon>
        <taxon>Viridiplantae</taxon>
        <taxon>Streptophyta</taxon>
        <taxon>Embryophyta</taxon>
        <taxon>Tracheophyta</taxon>
        <taxon>Spermatophyta</taxon>
        <taxon>Magnoliopsida</taxon>
        <taxon>eudicotyledons</taxon>
        <taxon>Gunneridae</taxon>
        <taxon>Pentapetalae</taxon>
        <taxon>rosids</taxon>
        <taxon>malvids</taxon>
        <taxon>Brassicales</taxon>
        <taxon>Brassicaceae</taxon>
        <taxon>Brassiceae</taxon>
        <taxon>Brassica</taxon>
    </lineage>
</organism>
<feature type="compositionally biased region" description="Basic and acidic residues" evidence="1">
    <location>
        <begin position="69"/>
        <end position="81"/>
    </location>
</feature>
<reference evidence="2 3" key="1">
    <citation type="journal article" date="2020" name="BMC Genomics">
        <title>Intraspecific diversification of the crop wild relative Brassica cretica Lam. using demographic model selection.</title>
        <authorList>
            <person name="Kioukis A."/>
            <person name="Michalopoulou V.A."/>
            <person name="Briers L."/>
            <person name="Pirintsos S."/>
            <person name="Studholme D.J."/>
            <person name="Pavlidis P."/>
            <person name="Sarris P.F."/>
        </authorList>
    </citation>
    <scope>NUCLEOTIDE SEQUENCE [LARGE SCALE GENOMIC DNA]</scope>
    <source>
        <strain evidence="3">cv. PFS-1207/04</strain>
    </source>
</reference>
<evidence type="ECO:0000313" key="3">
    <source>
        <dbReference type="Proteomes" id="UP000266723"/>
    </source>
</evidence>
<evidence type="ECO:0000313" key="2">
    <source>
        <dbReference type="EMBL" id="KAF3545798.1"/>
    </source>
</evidence>
<feature type="compositionally biased region" description="Basic and acidic residues" evidence="1">
    <location>
        <begin position="42"/>
        <end position="55"/>
    </location>
</feature>
<keyword evidence="3" id="KW-1185">Reference proteome</keyword>
<gene>
    <name evidence="2" type="ORF">DY000_02001439</name>
</gene>
<evidence type="ECO:0000256" key="1">
    <source>
        <dbReference type="SAM" id="MobiDB-lite"/>
    </source>
</evidence>
<name>A0ABQ7C2C0_BRACR</name>
<protein>
    <recommendedName>
        <fullName evidence="4">DUF4005 domain-containing protein</fullName>
    </recommendedName>
</protein>
<comment type="caution">
    <text evidence="2">The sequence shown here is derived from an EMBL/GenBank/DDBJ whole genome shotgun (WGS) entry which is preliminary data.</text>
</comment>
<dbReference type="EMBL" id="QGKV02000832">
    <property type="protein sequence ID" value="KAF3545798.1"/>
    <property type="molecule type" value="Genomic_DNA"/>
</dbReference>